<protein>
    <submittedName>
        <fullName evidence="2">NADH:ubiquinone oxidoreductase 17.2 kD subunit</fullName>
    </submittedName>
</protein>
<evidence type="ECO:0000256" key="1">
    <source>
        <dbReference type="SAM" id="MobiDB-lite"/>
    </source>
</evidence>
<dbReference type="PANTHER" id="PTHR12910:SF2">
    <property type="entry name" value="NADH DEHYDROGENASE [UBIQUINONE] 1 ALPHA SUBCOMPLEX SUBUNIT 12"/>
    <property type="match status" value="1"/>
</dbReference>
<reference evidence="2" key="1">
    <citation type="submission" date="2018-06" db="EMBL/GenBank/DDBJ databases">
        <authorList>
            <person name="Zhirakovskaya E."/>
        </authorList>
    </citation>
    <scope>NUCLEOTIDE SEQUENCE</scope>
</reference>
<dbReference type="PANTHER" id="PTHR12910">
    <property type="entry name" value="NADH-UBIQUINONE OXIDOREDUCTASE SUBUNIT B17.2"/>
    <property type="match status" value="1"/>
</dbReference>
<name>A0A3B0SC47_9ZZZZ</name>
<feature type="region of interest" description="Disordered" evidence="1">
    <location>
        <begin position="115"/>
        <end position="134"/>
    </location>
</feature>
<gene>
    <name evidence="2" type="ORF">MNBD_ALPHA06-552</name>
</gene>
<dbReference type="InterPro" id="IPR007763">
    <property type="entry name" value="NDUFA12"/>
</dbReference>
<accession>A0A3B0SC47</accession>
<dbReference type="GO" id="GO:0045271">
    <property type="term" value="C:respiratory chain complex I"/>
    <property type="evidence" value="ECO:0007669"/>
    <property type="project" value="InterPro"/>
</dbReference>
<proteinExistence type="predicted"/>
<organism evidence="2">
    <name type="scientific">hydrothermal vent metagenome</name>
    <dbReference type="NCBI Taxonomy" id="652676"/>
    <lineage>
        <taxon>unclassified sequences</taxon>
        <taxon>metagenomes</taxon>
        <taxon>ecological metagenomes</taxon>
    </lineage>
</organism>
<evidence type="ECO:0000313" key="2">
    <source>
        <dbReference type="EMBL" id="VAW02728.1"/>
    </source>
</evidence>
<dbReference type="AlphaFoldDB" id="A0A3B0SC47"/>
<dbReference type="Pfam" id="PF05071">
    <property type="entry name" value="NDUFA12"/>
    <property type="match status" value="1"/>
</dbReference>
<dbReference type="EMBL" id="UOEE01000344">
    <property type="protein sequence ID" value="VAW02728.1"/>
    <property type="molecule type" value="Genomic_DNA"/>
</dbReference>
<dbReference type="GO" id="GO:0006979">
    <property type="term" value="P:response to oxidative stress"/>
    <property type="evidence" value="ECO:0007669"/>
    <property type="project" value="TreeGrafter"/>
</dbReference>
<dbReference type="NCBIfam" id="NF006040">
    <property type="entry name" value="PRK08183.1"/>
    <property type="match status" value="1"/>
</dbReference>
<sequence length="134" mass="15679">MLKFIKRLFAWWDGATLGTLFAIFRRYSKVGSDEYGNTYFEEKKPSFDGKKRRFVTYTGYADASRVPVEWHGWLHHTFAHPPTEEPVLRQQWEQEHQPNLTGTVWAWHRKGSLETKTSRGGATGDYQAWEPDQG</sequence>
<keyword evidence="2" id="KW-0830">Ubiquinone</keyword>